<feature type="domain" description="DUF6879" evidence="1">
    <location>
        <begin position="14"/>
        <end position="175"/>
    </location>
</feature>
<keyword evidence="3" id="KW-1185">Reference proteome</keyword>
<evidence type="ECO:0000313" key="2">
    <source>
        <dbReference type="EMBL" id="GIH29797.1"/>
    </source>
</evidence>
<organism evidence="2 3">
    <name type="scientific">Acrocarpospora phusangensis</name>
    <dbReference type="NCBI Taxonomy" id="1070424"/>
    <lineage>
        <taxon>Bacteria</taxon>
        <taxon>Bacillati</taxon>
        <taxon>Actinomycetota</taxon>
        <taxon>Actinomycetes</taxon>
        <taxon>Streptosporangiales</taxon>
        <taxon>Streptosporangiaceae</taxon>
        <taxon>Acrocarpospora</taxon>
    </lineage>
</organism>
<accession>A0A919QIX3</accession>
<dbReference type="EMBL" id="BOOA01000169">
    <property type="protein sequence ID" value="GIH29797.1"/>
    <property type="molecule type" value="Genomic_DNA"/>
</dbReference>
<gene>
    <name evidence="2" type="ORF">Aph01nite_81070</name>
</gene>
<reference evidence="2" key="1">
    <citation type="submission" date="2021-01" db="EMBL/GenBank/DDBJ databases">
        <title>Whole genome shotgun sequence of Acrocarpospora phusangensis NBRC 108782.</title>
        <authorList>
            <person name="Komaki H."/>
            <person name="Tamura T."/>
        </authorList>
    </citation>
    <scope>NUCLEOTIDE SEQUENCE</scope>
    <source>
        <strain evidence="2">NBRC 108782</strain>
    </source>
</reference>
<evidence type="ECO:0000259" key="1">
    <source>
        <dbReference type="Pfam" id="PF21806"/>
    </source>
</evidence>
<dbReference type="Proteomes" id="UP000640052">
    <property type="component" value="Unassembled WGS sequence"/>
</dbReference>
<evidence type="ECO:0000313" key="3">
    <source>
        <dbReference type="Proteomes" id="UP000640052"/>
    </source>
</evidence>
<sequence>MRGESLDIAGMDEWIEAHFTRTAFRLEVLPQYTVPSDADNVADYLSGRAGPTWAQGGPWFDHLAAERASGKRRYRVRIVAEPTPYIRYECEWGYVYTTAAGEEVYVLDPGEAVIPAHPLVDHDWWLLDDRHVLDMTYDSAGQFVGARPLEESEAGPYIACRDAVLAAARPFAEYWRDHPELRRAATAGDP</sequence>
<name>A0A919QIX3_9ACTN</name>
<comment type="caution">
    <text evidence="2">The sequence shown here is derived from an EMBL/GenBank/DDBJ whole genome shotgun (WGS) entry which is preliminary data.</text>
</comment>
<dbReference type="InterPro" id="IPR049244">
    <property type="entry name" value="DUF6879"/>
</dbReference>
<proteinExistence type="predicted"/>
<protein>
    <recommendedName>
        <fullName evidence="1">DUF6879 domain-containing protein</fullName>
    </recommendedName>
</protein>
<dbReference type="AlphaFoldDB" id="A0A919QIX3"/>
<dbReference type="Pfam" id="PF21806">
    <property type="entry name" value="DUF6879"/>
    <property type="match status" value="1"/>
</dbReference>